<evidence type="ECO:0000256" key="8">
    <source>
        <dbReference type="ARBA" id="ARBA00022692"/>
    </source>
</evidence>
<dbReference type="Pfam" id="PF04995">
    <property type="entry name" value="CcmD"/>
    <property type="match status" value="1"/>
</dbReference>
<evidence type="ECO:0000256" key="5">
    <source>
        <dbReference type="ARBA" id="ARBA00022448"/>
    </source>
</evidence>
<comment type="function">
    <text evidence="1 12">Required for the export of heme to the periplasm for the biogenesis of c-type cytochromes.</text>
</comment>
<evidence type="ECO:0000256" key="9">
    <source>
        <dbReference type="ARBA" id="ARBA00022748"/>
    </source>
</evidence>
<keyword evidence="5 12" id="KW-0813">Transport</keyword>
<evidence type="ECO:0000256" key="11">
    <source>
        <dbReference type="ARBA" id="ARBA00023136"/>
    </source>
</evidence>
<dbReference type="GO" id="GO:0015886">
    <property type="term" value="P:heme transport"/>
    <property type="evidence" value="ECO:0007669"/>
    <property type="project" value="InterPro"/>
</dbReference>
<evidence type="ECO:0000256" key="4">
    <source>
        <dbReference type="ARBA" id="ARBA00016461"/>
    </source>
</evidence>
<dbReference type="InterPro" id="IPR052075">
    <property type="entry name" value="Heme_exporter_D"/>
</dbReference>
<accession>A0A832J376</accession>
<comment type="caution">
    <text evidence="13">The sequence shown here is derived from an EMBL/GenBank/DDBJ whole genome shotgun (WGS) entry which is preliminary data.</text>
</comment>
<evidence type="ECO:0000313" key="13">
    <source>
        <dbReference type="EMBL" id="HHJ80259.1"/>
    </source>
</evidence>
<keyword evidence="10 12" id="KW-1133">Transmembrane helix</keyword>
<dbReference type="EMBL" id="DRNF01000089">
    <property type="protein sequence ID" value="HHJ80259.1"/>
    <property type="molecule type" value="Genomic_DNA"/>
</dbReference>
<dbReference type="GO" id="GO:0017004">
    <property type="term" value="P:cytochrome complex assembly"/>
    <property type="evidence" value="ECO:0007669"/>
    <property type="project" value="UniProtKB-KW"/>
</dbReference>
<dbReference type="PANTHER" id="PTHR37531:SF1">
    <property type="entry name" value="HEME EXPORTER PROTEIN D"/>
    <property type="match status" value="1"/>
</dbReference>
<evidence type="ECO:0000256" key="6">
    <source>
        <dbReference type="ARBA" id="ARBA00022475"/>
    </source>
</evidence>
<evidence type="ECO:0000256" key="12">
    <source>
        <dbReference type="RuleBase" id="RU363101"/>
    </source>
</evidence>
<dbReference type="GO" id="GO:0005886">
    <property type="term" value="C:plasma membrane"/>
    <property type="evidence" value="ECO:0007669"/>
    <property type="project" value="UniProtKB-SubCell"/>
</dbReference>
<dbReference type="AlphaFoldDB" id="A0A832J376"/>
<dbReference type="NCBIfam" id="TIGR03141">
    <property type="entry name" value="cytochro_ccmD"/>
    <property type="match status" value="1"/>
</dbReference>
<keyword evidence="7 12" id="KW-0997">Cell inner membrane</keyword>
<dbReference type="InterPro" id="IPR007078">
    <property type="entry name" value="Haem_export_protD_CcmD"/>
</dbReference>
<dbReference type="PANTHER" id="PTHR37531">
    <property type="entry name" value="HEME EXPORTER PROTEIN D"/>
    <property type="match status" value="1"/>
</dbReference>
<protein>
    <recommendedName>
        <fullName evidence="4 12">Heme exporter protein D</fullName>
    </recommendedName>
</protein>
<name>A0A832J376_9GAMM</name>
<reference evidence="13" key="1">
    <citation type="journal article" date="2020" name="mSystems">
        <title>Genome- and Community-Level Interaction Insights into Carbon Utilization and Element Cycling Functions of Hydrothermarchaeota in Hydrothermal Sediment.</title>
        <authorList>
            <person name="Zhou Z."/>
            <person name="Liu Y."/>
            <person name="Xu W."/>
            <person name="Pan J."/>
            <person name="Luo Z.H."/>
            <person name="Li M."/>
        </authorList>
    </citation>
    <scope>NUCLEOTIDE SEQUENCE [LARGE SCALE GENOMIC DNA]</scope>
    <source>
        <strain evidence="13">HyVt-505</strain>
    </source>
</reference>
<evidence type="ECO:0000256" key="2">
    <source>
        <dbReference type="ARBA" id="ARBA00004377"/>
    </source>
</evidence>
<evidence type="ECO:0000256" key="10">
    <source>
        <dbReference type="ARBA" id="ARBA00022989"/>
    </source>
</evidence>
<gene>
    <name evidence="13" type="primary">ccmD</name>
    <name evidence="13" type="ORF">ENJ65_01345</name>
</gene>
<sequence length="54" mass="6336">MAEWFAMGGHGFYIWGSYGVTALFMIVETILVIRHKRTLLQRLGRMMRMNSEVE</sequence>
<comment type="subcellular location">
    <subcellularLocation>
        <location evidence="2 12">Cell inner membrane</location>
        <topology evidence="2 12">Single-pass membrane protein</topology>
    </subcellularLocation>
</comment>
<comment type="similarity">
    <text evidence="3 12">Belongs to the CcmD/CycX/HelD family.</text>
</comment>
<keyword evidence="9 12" id="KW-0201">Cytochrome c-type biogenesis</keyword>
<organism evidence="13">
    <name type="scientific">Candidatus Tenderia electrophaga</name>
    <dbReference type="NCBI Taxonomy" id="1748243"/>
    <lineage>
        <taxon>Bacteria</taxon>
        <taxon>Pseudomonadati</taxon>
        <taxon>Pseudomonadota</taxon>
        <taxon>Gammaproteobacteria</taxon>
        <taxon>Candidatus Tenderiales</taxon>
        <taxon>Candidatus Tenderiaceae</taxon>
        <taxon>Candidatus Tenderia</taxon>
    </lineage>
</organism>
<keyword evidence="8 12" id="KW-0812">Transmembrane</keyword>
<keyword evidence="6 12" id="KW-1003">Cell membrane</keyword>
<dbReference type="GO" id="GO:1903607">
    <property type="term" value="P:cytochrome c biosynthetic process"/>
    <property type="evidence" value="ECO:0007669"/>
    <property type="project" value="TreeGrafter"/>
</dbReference>
<dbReference type="Proteomes" id="UP000885832">
    <property type="component" value="Unassembled WGS sequence"/>
</dbReference>
<evidence type="ECO:0000256" key="7">
    <source>
        <dbReference type="ARBA" id="ARBA00022519"/>
    </source>
</evidence>
<evidence type="ECO:0000256" key="3">
    <source>
        <dbReference type="ARBA" id="ARBA00008741"/>
    </source>
</evidence>
<keyword evidence="11 12" id="KW-0472">Membrane</keyword>
<feature type="transmembrane region" description="Helical" evidence="12">
    <location>
        <begin position="12"/>
        <end position="33"/>
    </location>
</feature>
<proteinExistence type="inferred from homology"/>
<evidence type="ECO:0000256" key="1">
    <source>
        <dbReference type="ARBA" id="ARBA00002442"/>
    </source>
</evidence>